<keyword evidence="10" id="KW-1185">Reference proteome</keyword>
<evidence type="ECO:0000256" key="7">
    <source>
        <dbReference type="ARBA" id="ARBA00023235"/>
    </source>
</evidence>
<name>A0A3G6J0P4_9CORY</name>
<proteinExistence type="predicted"/>
<keyword evidence="3 8" id="KW-0812">Transmembrane</keyword>
<evidence type="ECO:0000256" key="4">
    <source>
        <dbReference type="ARBA" id="ARBA00022746"/>
    </source>
</evidence>
<keyword evidence="5 8" id="KW-1133">Transmembrane helix</keyword>
<evidence type="ECO:0000256" key="6">
    <source>
        <dbReference type="ARBA" id="ARBA00023136"/>
    </source>
</evidence>
<comment type="subcellular location">
    <subcellularLocation>
        <location evidence="1">Membrane</location>
        <topology evidence="1">Multi-pass membrane protein</topology>
    </subcellularLocation>
</comment>
<organism evidence="9 10">
    <name type="scientific">Corynebacterium gerontici</name>
    <dbReference type="NCBI Taxonomy" id="2079234"/>
    <lineage>
        <taxon>Bacteria</taxon>
        <taxon>Bacillati</taxon>
        <taxon>Actinomycetota</taxon>
        <taxon>Actinomycetes</taxon>
        <taxon>Mycobacteriales</taxon>
        <taxon>Corynebacteriaceae</taxon>
        <taxon>Corynebacterium</taxon>
    </lineage>
</organism>
<sequence>MSAAYLLFLLFSLGSMVLCDWRWKLNFFRAPRRSAVILLALLAMLLCWDALGIATGTFYRGDSPYMLGIELAPEMPVEEPIFLCFLVYLTMNIAGWVQR</sequence>
<gene>
    <name evidence="9" type="ORF">CGERO_00965</name>
</gene>
<dbReference type="GO" id="GO:0016872">
    <property type="term" value="F:intramolecular lyase activity"/>
    <property type="evidence" value="ECO:0007669"/>
    <property type="project" value="InterPro"/>
</dbReference>
<dbReference type="AlphaFoldDB" id="A0A3G6J0P4"/>
<dbReference type="InterPro" id="IPR017825">
    <property type="entry name" value="Lycopene_cyclase_dom"/>
</dbReference>
<accession>A0A3G6J0P4</accession>
<protein>
    <recommendedName>
        <fullName evidence="11">Lycopene cyclase domain-containing protein</fullName>
    </recommendedName>
</protein>
<evidence type="ECO:0000256" key="3">
    <source>
        <dbReference type="ARBA" id="ARBA00022692"/>
    </source>
</evidence>
<evidence type="ECO:0000256" key="8">
    <source>
        <dbReference type="SAM" id="Phobius"/>
    </source>
</evidence>
<dbReference type="NCBIfam" id="TIGR03462">
    <property type="entry name" value="CarR_dom_SF"/>
    <property type="match status" value="1"/>
</dbReference>
<dbReference type="GO" id="GO:0016020">
    <property type="term" value="C:membrane"/>
    <property type="evidence" value="ECO:0007669"/>
    <property type="project" value="UniProtKB-SubCell"/>
</dbReference>
<dbReference type="GO" id="GO:0016117">
    <property type="term" value="P:carotenoid biosynthetic process"/>
    <property type="evidence" value="ECO:0007669"/>
    <property type="project" value="UniProtKB-KW"/>
</dbReference>
<dbReference type="EMBL" id="CP033897">
    <property type="protein sequence ID" value="AZA10528.1"/>
    <property type="molecule type" value="Genomic_DNA"/>
</dbReference>
<dbReference type="KEGG" id="cgk:CGERO_00965"/>
<dbReference type="OrthoDB" id="4774157at2"/>
<feature type="transmembrane region" description="Helical" evidence="8">
    <location>
        <begin position="80"/>
        <end position="97"/>
    </location>
</feature>
<feature type="transmembrane region" description="Helical" evidence="8">
    <location>
        <begin position="35"/>
        <end position="59"/>
    </location>
</feature>
<dbReference type="GO" id="GO:0045436">
    <property type="term" value="F:lycopene beta cyclase activity"/>
    <property type="evidence" value="ECO:0007669"/>
    <property type="project" value="UniProtKB-ARBA"/>
</dbReference>
<evidence type="ECO:0000256" key="5">
    <source>
        <dbReference type="ARBA" id="ARBA00022989"/>
    </source>
</evidence>
<evidence type="ECO:0000313" key="10">
    <source>
        <dbReference type="Proteomes" id="UP000271587"/>
    </source>
</evidence>
<keyword evidence="4" id="KW-0125">Carotenoid biosynthesis</keyword>
<dbReference type="Proteomes" id="UP000271587">
    <property type="component" value="Chromosome"/>
</dbReference>
<keyword evidence="6 8" id="KW-0472">Membrane</keyword>
<evidence type="ECO:0008006" key="11">
    <source>
        <dbReference type="Google" id="ProtNLM"/>
    </source>
</evidence>
<reference evidence="9 10" key="1">
    <citation type="submission" date="2018-11" db="EMBL/GenBank/DDBJ databases">
        <authorList>
            <person name="Kleinhagauer T."/>
            <person name="Glaeser S.P."/>
            <person name="Spergser J."/>
            <person name="Ruckert C."/>
            <person name="Kaempfer P."/>
            <person name="Busse H.-J."/>
        </authorList>
    </citation>
    <scope>NUCLEOTIDE SEQUENCE [LARGE SCALE GENOMIC DNA]</scope>
    <source>
        <strain evidence="9 10">W8</strain>
    </source>
</reference>
<evidence type="ECO:0000256" key="1">
    <source>
        <dbReference type="ARBA" id="ARBA00004141"/>
    </source>
</evidence>
<evidence type="ECO:0000313" key="9">
    <source>
        <dbReference type="EMBL" id="AZA10528.1"/>
    </source>
</evidence>
<comment type="pathway">
    <text evidence="2">Carotenoid biosynthesis.</text>
</comment>
<keyword evidence="7" id="KW-0413">Isomerase</keyword>
<dbReference type="RefSeq" id="WP_123932923.1">
    <property type="nucleotide sequence ID" value="NZ_CP033897.1"/>
</dbReference>
<evidence type="ECO:0000256" key="2">
    <source>
        <dbReference type="ARBA" id="ARBA00004829"/>
    </source>
</evidence>